<keyword evidence="2" id="KW-1185">Reference proteome</keyword>
<sequence length="93" mass="10906">MGTVVNINVVNRNMVNFNVVNRDRGQTGATRLEPILFSPSYAGFRITELSLVELFRKLYKEKRNFKKWAVCYRTSRIDKVHFFFCLTPKDPAM</sequence>
<name>A0A0J7NM16_LASNI</name>
<evidence type="ECO:0000313" key="1">
    <source>
        <dbReference type="EMBL" id="KMQ93525.1"/>
    </source>
</evidence>
<protein>
    <submittedName>
        <fullName evidence="1">Uncharacterized protein</fullName>
    </submittedName>
</protein>
<proteinExistence type="predicted"/>
<accession>A0A0J7NM16</accession>
<evidence type="ECO:0000313" key="2">
    <source>
        <dbReference type="Proteomes" id="UP000036403"/>
    </source>
</evidence>
<comment type="caution">
    <text evidence="1">The sequence shown here is derived from an EMBL/GenBank/DDBJ whole genome shotgun (WGS) entry which is preliminary data.</text>
</comment>
<reference evidence="1 2" key="1">
    <citation type="submission" date="2015-04" db="EMBL/GenBank/DDBJ databases">
        <title>Lasius niger genome sequencing.</title>
        <authorList>
            <person name="Konorov E.A."/>
            <person name="Nikitin M.A."/>
            <person name="Kirill M.V."/>
            <person name="Chang P."/>
        </authorList>
    </citation>
    <scope>NUCLEOTIDE SEQUENCE [LARGE SCALE GENOMIC DNA]</scope>
    <source>
        <tissue evidence="1">Whole</tissue>
    </source>
</reference>
<gene>
    <name evidence="1" type="ORF">RF55_6369</name>
</gene>
<dbReference type="EMBL" id="LBMM01003451">
    <property type="protein sequence ID" value="KMQ93525.1"/>
    <property type="molecule type" value="Genomic_DNA"/>
</dbReference>
<dbReference type="AlphaFoldDB" id="A0A0J7NM16"/>
<organism evidence="1 2">
    <name type="scientific">Lasius niger</name>
    <name type="common">Black garden ant</name>
    <dbReference type="NCBI Taxonomy" id="67767"/>
    <lineage>
        <taxon>Eukaryota</taxon>
        <taxon>Metazoa</taxon>
        <taxon>Ecdysozoa</taxon>
        <taxon>Arthropoda</taxon>
        <taxon>Hexapoda</taxon>
        <taxon>Insecta</taxon>
        <taxon>Pterygota</taxon>
        <taxon>Neoptera</taxon>
        <taxon>Endopterygota</taxon>
        <taxon>Hymenoptera</taxon>
        <taxon>Apocrita</taxon>
        <taxon>Aculeata</taxon>
        <taxon>Formicoidea</taxon>
        <taxon>Formicidae</taxon>
        <taxon>Formicinae</taxon>
        <taxon>Lasius</taxon>
        <taxon>Lasius</taxon>
    </lineage>
</organism>
<dbReference type="PaxDb" id="67767-A0A0J7NM16"/>
<dbReference type="Proteomes" id="UP000036403">
    <property type="component" value="Unassembled WGS sequence"/>
</dbReference>